<sequence>MNLQGEAGPDAGLPDQHFAQHPGPHVAGHGAGEIHRPGLAEVPDQFALSSRRHGDHVGFDAVGHVGHRRHHLLVLLEFGHGPDGHLVPHLPLVDEDEADGLPPLHLHRVRCEAHRIVHGDLDRPRRVGHDARNADGG</sequence>
<dbReference type="Proteomes" id="UP000078599">
    <property type="component" value="Unassembled WGS sequence"/>
</dbReference>
<protein>
    <submittedName>
        <fullName evidence="2">Uncharacterized protein</fullName>
    </submittedName>
</protein>
<accession>A0ABM9T4E6</accession>
<evidence type="ECO:0000313" key="3">
    <source>
        <dbReference type="Proteomes" id="UP000078599"/>
    </source>
</evidence>
<feature type="region of interest" description="Disordered" evidence="1">
    <location>
        <begin position="1"/>
        <end position="37"/>
    </location>
</feature>
<evidence type="ECO:0000313" key="2">
    <source>
        <dbReference type="EMBL" id="CQR31399.1"/>
    </source>
</evidence>
<evidence type="ECO:0000256" key="1">
    <source>
        <dbReference type="SAM" id="MobiDB-lite"/>
    </source>
</evidence>
<comment type="caution">
    <text evidence="2">The sequence shown here is derived from an EMBL/GenBank/DDBJ whole genome shotgun (WGS) entry which is preliminary data.</text>
</comment>
<name>A0ABM9T4E6_THIA3</name>
<keyword evidence="3" id="KW-1185">Reference proteome</keyword>
<reference evidence="2 3" key="1">
    <citation type="submission" date="2015-03" db="EMBL/GenBank/DDBJ databases">
        <authorList>
            <person name="Regsiter A."/>
            <person name="william w."/>
        </authorList>
    </citation>
    <scope>NUCLEOTIDE SEQUENCE [LARGE SCALE GENOMIC DNA]</scope>
    <source>
        <strain evidence="2 3">CB1</strain>
    </source>
</reference>
<proteinExistence type="predicted"/>
<dbReference type="EMBL" id="CTRI01000009">
    <property type="protein sequence ID" value="CQR31399.1"/>
    <property type="molecule type" value="Genomic_DNA"/>
</dbReference>
<organism evidence="2 3">
    <name type="scientific">Thiomonas arsenitoxydans (strain DSM 22701 / CIP 110005 / 3As)</name>
    <dbReference type="NCBI Taxonomy" id="426114"/>
    <lineage>
        <taxon>Bacteria</taxon>
        <taxon>Pseudomonadati</taxon>
        <taxon>Pseudomonadota</taxon>
        <taxon>Betaproteobacteria</taxon>
        <taxon>Burkholderiales</taxon>
        <taxon>Thiomonas</taxon>
    </lineage>
</organism>
<gene>
    <name evidence="2" type="ORF">THICB1_170056</name>
</gene>